<dbReference type="PROSITE" id="PS51112">
    <property type="entry name" value="AMMECR1"/>
    <property type="match status" value="1"/>
</dbReference>
<evidence type="ECO:0000313" key="5">
    <source>
        <dbReference type="Proteomes" id="UP000053947"/>
    </source>
</evidence>
<dbReference type="PANTHER" id="PTHR11060">
    <property type="entry name" value="PROTEIN MEMO1"/>
    <property type="match status" value="1"/>
</dbReference>
<dbReference type="NCBIfam" id="TIGR00296">
    <property type="entry name" value="TIGR00296 family protein"/>
    <property type="match status" value="1"/>
</dbReference>
<comment type="similarity">
    <text evidence="1 2">Belongs to the MEMO1 family.</text>
</comment>
<dbReference type="Pfam" id="PF01871">
    <property type="entry name" value="AMMECR1"/>
    <property type="match status" value="1"/>
</dbReference>
<sequence length="440" mass="48050">MAMIRQPIASGRFYPGAAGSLRSLIETFVEEVEDKIDAIGIVSPHAGYIYSGAVAASVIARIEPADTYIILGPNHTGMGKPFSIMTVGSWQTPLGEVPIDSALAQNILATSKYLQEDRTAHQGEHSIEVQLPLLQYFKPDLKIVPIILAVATLDIYREIGASIAQAIKEAPGKKVVIVASSDMSHYEPQESASAKDRRAIEEILNMDEAALLDRVIRERISMCGYAPVVAMLAAARALGARSAELVRYQTSGDASGDYSSVVGYAGVIVRRTEMSPLVKLARDTVEAYVKERRIIKPPEGLVPEMRERAGVFVSIKKDGQLRGCIGTFEPSRPNVAEEIIVNAISAATRDPRFLPITPQELERLSYSVDVLTAPEPAVFAELDPKKYGVIVERGWRRGLLLPDLEGVNTPQEQIDICCQKAGISPGEPLKLSKFQVKRYR</sequence>
<dbReference type="Pfam" id="PF01875">
    <property type="entry name" value="Memo"/>
    <property type="match status" value="1"/>
</dbReference>
<keyword evidence="5" id="KW-1185">Reference proteome</keyword>
<evidence type="ECO:0000256" key="1">
    <source>
        <dbReference type="ARBA" id="ARBA00006315"/>
    </source>
</evidence>
<dbReference type="Gene3D" id="3.30.700.20">
    <property type="entry name" value="Hypothetical protein ph0010, domain 1"/>
    <property type="match status" value="1"/>
</dbReference>
<protein>
    <recommendedName>
        <fullName evidence="2">MEMO1 family protein DEALK_10690</fullName>
    </recommendedName>
</protein>
<dbReference type="InterPro" id="IPR036071">
    <property type="entry name" value="AMMECR1_dom_sf"/>
</dbReference>
<dbReference type="InterPro" id="IPR002733">
    <property type="entry name" value="AMMECR1_domain"/>
</dbReference>
<gene>
    <name evidence="4" type="ORF">DEALK_10690</name>
</gene>
<dbReference type="InterPro" id="IPR023473">
    <property type="entry name" value="AMMECR1"/>
</dbReference>
<reference evidence="4 5" key="1">
    <citation type="submission" date="2015-06" db="EMBL/GenBank/DDBJ databases">
        <title>Genome sequence of the organohalide-respiring Dehalogenimonas alkenigignens type strain (IP3-3T).</title>
        <authorList>
            <person name="Key T.A."/>
            <person name="Richmond D.P."/>
            <person name="Bowman K.S."/>
            <person name="Cho Y.-J."/>
            <person name="Chun J."/>
            <person name="da Costa M.S."/>
            <person name="Rainey F.A."/>
            <person name="Moe W.M."/>
        </authorList>
    </citation>
    <scope>NUCLEOTIDE SEQUENCE [LARGE SCALE GENOMIC DNA]</scope>
    <source>
        <strain evidence="4 5">IP3-3</strain>
    </source>
</reference>
<dbReference type="InterPro" id="IPR027623">
    <property type="entry name" value="AmmeMemoSam_A"/>
</dbReference>
<proteinExistence type="inferred from homology"/>
<dbReference type="STRING" id="1217799.DEALK_10690"/>
<evidence type="ECO:0000256" key="2">
    <source>
        <dbReference type="HAMAP-Rule" id="MF_00055"/>
    </source>
</evidence>
<dbReference type="NCBIfam" id="TIGR04335">
    <property type="entry name" value="AmmeMemoSam_A"/>
    <property type="match status" value="1"/>
</dbReference>
<evidence type="ECO:0000313" key="4">
    <source>
        <dbReference type="EMBL" id="KTB48224.1"/>
    </source>
</evidence>
<dbReference type="AlphaFoldDB" id="A0A0W0GI50"/>
<dbReference type="PATRIC" id="fig|1217799.6.peg.1101"/>
<dbReference type="SUPFAM" id="SSF53213">
    <property type="entry name" value="LigB-like"/>
    <property type="match status" value="1"/>
</dbReference>
<dbReference type="Gene3D" id="3.40.830.10">
    <property type="entry name" value="LigB-like"/>
    <property type="match status" value="1"/>
</dbReference>
<dbReference type="EMBL" id="LFDV01000002">
    <property type="protein sequence ID" value="KTB48224.1"/>
    <property type="molecule type" value="Genomic_DNA"/>
</dbReference>
<dbReference type="NCBIfam" id="TIGR04336">
    <property type="entry name" value="AmmeMemoSam_B"/>
    <property type="match status" value="1"/>
</dbReference>
<dbReference type="InterPro" id="IPR027485">
    <property type="entry name" value="AMMECR1_N"/>
</dbReference>
<dbReference type="Proteomes" id="UP000053947">
    <property type="component" value="Unassembled WGS sequence"/>
</dbReference>
<accession>A0A0W0GI50</accession>
<evidence type="ECO:0000259" key="3">
    <source>
        <dbReference type="PROSITE" id="PS51112"/>
    </source>
</evidence>
<dbReference type="CDD" id="cd07361">
    <property type="entry name" value="MEMO_like"/>
    <property type="match status" value="1"/>
</dbReference>
<dbReference type="PANTHER" id="PTHR11060:SF0">
    <property type="entry name" value="PROTEIN MEMO1"/>
    <property type="match status" value="1"/>
</dbReference>
<dbReference type="RefSeq" id="WP_240608226.1">
    <property type="nucleotide sequence ID" value="NZ_KQ758903.1"/>
</dbReference>
<dbReference type="SUPFAM" id="SSF143447">
    <property type="entry name" value="AMMECR1-like"/>
    <property type="match status" value="1"/>
</dbReference>
<dbReference type="Gene3D" id="3.30.1490.150">
    <property type="entry name" value="Hypothetical protein ph0010, domain 2"/>
    <property type="match status" value="1"/>
</dbReference>
<dbReference type="HAMAP" id="MF_00055">
    <property type="entry name" value="MEMO1"/>
    <property type="match status" value="1"/>
</dbReference>
<name>A0A0W0GI50_9CHLR</name>
<comment type="caution">
    <text evidence="4">The sequence shown here is derived from an EMBL/GenBank/DDBJ whole genome shotgun (WGS) entry which is preliminary data.</text>
</comment>
<organism evidence="4 5">
    <name type="scientific">Dehalogenimonas alkenigignens</name>
    <dbReference type="NCBI Taxonomy" id="1217799"/>
    <lineage>
        <taxon>Bacteria</taxon>
        <taxon>Bacillati</taxon>
        <taxon>Chloroflexota</taxon>
        <taxon>Dehalococcoidia</taxon>
        <taxon>Dehalococcoidales</taxon>
        <taxon>Dehalococcoidaceae</taxon>
        <taxon>Dehalogenimonas</taxon>
    </lineage>
</organism>
<feature type="domain" description="AMMECR1" evidence="3">
    <location>
        <begin position="272"/>
        <end position="440"/>
    </location>
</feature>
<dbReference type="InterPro" id="IPR002737">
    <property type="entry name" value="MEMO1_fam"/>
</dbReference>
<dbReference type="NCBIfam" id="NF001987">
    <property type="entry name" value="PRK00782.1"/>
    <property type="match status" value="1"/>
</dbReference>